<name>A0ABV2A7A7_9GAMM</name>
<organism evidence="20 21">
    <name type="scientific">Sinimarinibacterium thermocellulolyticum</name>
    <dbReference type="NCBI Taxonomy" id="3170016"/>
    <lineage>
        <taxon>Bacteria</taxon>
        <taxon>Pseudomonadati</taxon>
        <taxon>Pseudomonadota</taxon>
        <taxon>Gammaproteobacteria</taxon>
        <taxon>Nevskiales</taxon>
        <taxon>Nevskiaceae</taxon>
        <taxon>Sinimarinibacterium</taxon>
    </lineage>
</organism>
<comment type="pathway">
    <text evidence="18">Bacterial outer membrane biogenesis; LPS lipid A biosynthesis.</text>
</comment>
<dbReference type="CDD" id="cd03353">
    <property type="entry name" value="LbH_GlmU_C"/>
    <property type="match status" value="1"/>
</dbReference>
<evidence type="ECO:0000256" key="1">
    <source>
        <dbReference type="ARBA" id="ARBA00004496"/>
    </source>
</evidence>
<evidence type="ECO:0000256" key="14">
    <source>
        <dbReference type="ARBA" id="ARBA00023316"/>
    </source>
</evidence>
<dbReference type="Pfam" id="PF00132">
    <property type="entry name" value="Hexapep"/>
    <property type="match status" value="2"/>
</dbReference>
<feature type="binding site" evidence="18">
    <location>
        <position position="429"/>
    </location>
    <ligand>
        <name>acetyl-CoA</name>
        <dbReference type="ChEBI" id="CHEBI:57288"/>
    </ligand>
</feature>
<proteinExistence type="inferred from homology"/>
<keyword evidence="13 18" id="KW-0012">Acyltransferase</keyword>
<evidence type="ECO:0000256" key="3">
    <source>
        <dbReference type="ARBA" id="ARBA00007947"/>
    </source>
</evidence>
<evidence type="ECO:0000256" key="11">
    <source>
        <dbReference type="ARBA" id="ARBA00022984"/>
    </source>
</evidence>
<reference evidence="20 21" key="1">
    <citation type="submission" date="2024-06" db="EMBL/GenBank/DDBJ databases">
        <authorList>
            <person name="Li Z."/>
            <person name="Jiang Y."/>
        </authorList>
    </citation>
    <scope>NUCLEOTIDE SEQUENCE [LARGE SCALE GENOMIC DNA]</scope>
    <source>
        <strain evidence="20 21">HSW-8</strain>
    </source>
</reference>
<comment type="similarity">
    <text evidence="3 18">In the N-terminal section; belongs to the N-acetylglucosamine-1-phosphate uridyltransferase family.</text>
</comment>
<dbReference type="Proteomes" id="UP001465331">
    <property type="component" value="Unassembled WGS sequence"/>
</dbReference>
<dbReference type="PANTHER" id="PTHR43584:SF3">
    <property type="entry name" value="BIFUNCTIONAL PROTEIN GLMU"/>
    <property type="match status" value="1"/>
</dbReference>
<keyword evidence="21" id="KW-1185">Reference proteome</keyword>
<dbReference type="Gene3D" id="2.160.10.10">
    <property type="entry name" value="Hexapeptide repeat proteins"/>
    <property type="match status" value="1"/>
</dbReference>
<feature type="binding site" evidence="18">
    <location>
        <position position="233"/>
    </location>
    <ligand>
        <name>UDP-N-acetyl-alpha-D-glucosamine</name>
        <dbReference type="ChEBI" id="CHEBI:57705"/>
    </ligand>
</feature>
<dbReference type="NCBIfam" id="TIGR01173">
    <property type="entry name" value="glmU"/>
    <property type="match status" value="1"/>
</dbReference>
<feature type="binding site" evidence="18">
    <location>
        <position position="82"/>
    </location>
    <ligand>
        <name>UDP-N-acetyl-alpha-D-glucosamine</name>
        <dbReference type="ChEBI" id="CHEBI:57705"/>
    </ligand>
</feature>
<feature type="binding site" evidence="18">
    <location>
        <begin position="12"/>
        <end position="15"/>
    </location>
    <ligand>
        <name>UDP-N-acetyl-alpha-D-glucosamine</name>
        <dbReference type="ChEBI" id="CHEBI:57705"/>
    </ligand>
</feature>
<gene>
    <name evidence="18 20" type="primary">glmU</name>
    <name evidence="20" type="ORF">ABSH63_03855</name>
</gene>
<evidence type="ECO:0000256" key="7">
    <source>
        <dbReference type="ARBA" id="ARBA00022723"/>
    </source>
</evidence>
<comment type="cofactor">
    <cofactor evidence="18">
        <name>Mg(2+)</name>
        <dbReference type="ChEBI" id="CHEBI:18420"/>
    </cofactor>
    <text evidence="18">Binds 1 Mg(2+) ion per subunit.</text>
</comment>
<feature type="binding site" evidence="18">
    <location>
        <position position="145"/>
    </location>
    <ligand>
        <name>UDP-N-acetyl-alpha-D-glucosamine</name>
        <dbReference type="ChEBI" id="CHEBI:57705"/>
    </ligand>
</feature>
<feature type="binding site" evidence="18">
    <location>
        <position position="339"/>
    </location>
    <ligand>
        <name>UDP-N-acetyl-alpha-D-glucosamine</name>
        <dbReference type="ChEBI" id="CHEBI:57705"/>
    </ligand>
</feature>
<feature type="binding site" evidence="18">
    <location>
        <position position="383"/>
    </location>
    <ligand>
        <name>UDP-N-acetyl-alpha-D-glucosamine</name>
        <dbReference type="ChEBI" id="CHEBI:57705"/>
    </ligand>
</feature>
<feature type="binding site" evidence="18">
    <location>
        <position position="175"/>
    </location>
    <ligand>
        <name>UDP-N-acetyl-alpha-D-glucosamine</name>
        <dbReference type="ChEBI" id="CHEBI:57705"/>
    </ligand>
</feature>
<feature type="region of interest" description="Linker" evidence="18">
    <location>
        <begin position="236"/>
        <end position="256"/>
    </location>
</feature>
<dbReference type="InterPro" id="IPR025877">
    <property type="entry name" value="MobA-like_NTP_Trfase"/>
</dbReference>
<comment type="catalytic activity">
    <reaction evidence="15 18">
        <text>alpha-D-glucosamine 1-phosphate + acetyl-CoA = N-acetyl-alpha-D-glucosamine 1-phosphate + CoA + H(+)</text>
        <dbReference type="Rhea" id="RHEA:13725"/>
        <dbReference type="ChEBI" id="CHEBI:15378"/>
        <dbReference type="ChEBI" id="CHEBI:57287"/>
        <dbReference type="ChEBI" id="CHEBI:57288"/>
        <dbReference type="ChEBI" id="CHEBI:57776"/>
        <dbReference type="ChEBI" id="CHEBI:58516"/>
        <dbReference type="EC" id="2.3.1.157"/>
    </reaction>
</comment>
<feature type="binding site" evidence="18">
    <location>
        <position position="26"/>
    </location>
    <ligand>
        <name>UDP-N-acetyl-alpha-D-glucosamine</name>
        <dbReference type="ChEBI" id="CHEBI:57705"/>
    </ligand>
</feature>
<dbReference type="EC" id="2.3.1.157" evidence="18"/>
<evidence type="ECO:0000259" key="19">
    <source>
        <dbReference type="Pfam" id="PF12804"/>
    </source>
</evidence>
<feature type="binding site" evidence="18">
    <location>
        <position position="386"/>
    </location>
    <ligand>
        <name>acetyl-CoA</name>
        <dbReference type="ChEBI" id="CHEBI:57288"/>
    </ligand>
</feature>
<evidence type="ECO:0000256" key="10">
    <source>
        <dbReference type="ARBA" id="ARBA00022960"/>
    </source>
</evidence>
<feature type="binding site" evidence="18">
    <location>
        <position position="411"/>
    </location>
    <ligand>
        <name>acetyl-CoA</name>
        <dbReference type="ChEBI" id="CHEBI:57288"/>
    </ligand>
</feature>
<dbReference type="RefSeq" id="WP_352887600.1">
    <property type="nucleotide sequence ID" value="NZ_JBEPIJ010000003.1"/>
</dbReference>
<sequence length="467" mass="50104">MTKNAALHCIVLAAGQGTRMKSALPKVLHTVGGRPMLAHVLDAALALDASAIHVVHGHGSEQVRAWCERARVAPGRLCWAHQAEQKGTAHAVQQAMPNVPDDAVVLVMYGDVPLITPATLRPLLDAGRRTLAVLTVELPDPTGYGRILRNRQGAVTGIVEDKDANARQRRIREVNTGFIAAPAKRLRTWLAKVRNDNAKGEFYLTDVVALAVKDRLEVATVTVANADEVEGVNDRLQLARMERRYQLAQAEALLVAGVSLADPSRFELRGTLTHGRDVFIDVGCVFEGRVELGDGVRIGAYCVLRDVRLGAGTIVESHSVLDRATAGADCRIGPFARLRPDAELADAVHIGNFVEVKKVRMGRASKANHLAYLGDGEVGSDVNIGAGTIFCNYDGANKHLTVIEDGAFIGSDTQLVAPVRVGKGATIGAGSTIARDVPPGGLTICRAREQKTFPSWQRPRKNADQGR</sequence>
<feature type="region of interest" description="N-acetyltransferase" evidence="18">
    <location>
        <begin position="257"/>
        <end position="467"/>
    </location>
</feature>
<comment type="function">
    <text evidence="17 18">Catalyzes the last two sequential reactions in the de novo biosynthetic pathway for UDP-N-acetylglucosamine (UDP-GlcNAc). The C-terminal domain catalyzes the transfer of acetyl group from acetyl coenzyme A to glucosamine-1-phosphate (GlcN-1-P) to produce N-acetylglucosamine-1-phosphate (GlcNAc-1-P), which is converted into UDP-GlcNAc by the transfer of uridine 5-monophosphate (from uridine 5-triphosphate), a reaction catalyzed by the N-terminal domain.</text>
</comment>
<evidence type="ECO:0000256" key="8">
    <source>
        <dbReference type="ARBA" id="ARBA00022737"/>
    </source>
</evidence>
<comment type="pathway">
    <text evidence="18">Nucleotide-sugar biosynthesis; UDP-N-acetyl-alpha-D-glucosamine biosynthesis; N-acetyl-alpha-D-glucosamine 1-phosphate from alpha-D-glucosamine 6-phosphate (route II): step 2/2.</text>
</comment>
<evidence type="ECO:0000256" key="4">
    <source>
        <dbReference type="ARBA" id="ARBA00022490"/>
    </source>
</evidence>
<evidence type="ECO:0000313" key="21">
    <source>
        <dbReference type="Proteomes" id="UP001465331"/>
    </source>
</evidence>
<feature type="binding site" evidence="18">
    <location>
        <position position="233"/>
    </location>
    <ligand>
        <name>Mg(2+)</name>
        <dbReference type="ChEBI" id="CHEBI:18420"/>
    </ligand>
</feature>
<evidence type="ECO:0000313" key="20">
    <source>
        <dbReference type="EMBL" id="MES0873148.1"/>
    </source>
</evidence>
<dbReference type="InterPro" id="IPR011004">
    <property type="entry name" value="Trimer_LpxA-like_sf"/>
</dbReference>
<dbReference type="GO" id="GO:0019134">
    <property type="term" value="F:glucosamine-1-phosphate N-acetyltransferase activity"/>
    <property type="evidence" value="ECO:0007669"/>
    <property type="project" value="UniProtKB-EC"/>
</dbReference>
<evidence type="ECO:0000256" key="2">
    <source>
        <dbReference type="ARBA" id="ARBA00007707"/>
    </source>
</evidence>
<evidence type="ECO:0000256" key="16">
    <source>
        <dbReference type="ARBA" id="ARBA00048493"/>
    </source>
</evidence>
<dbReference type="InterPro" id="IPR005882">
    <property type="entry name" value="Bifunctional_GlmU"/>
</dbReference>
<dbReference type="HAMAP" id="MF_01631">
    <property type="entry name" value="GlmU"/>
    <property type="match status" value="1"/>
</dbReference>
<evidence type="ECO:0000256" key="13">
    <source>
        <dbReference type="ARBA" id="ARBA00023315"/>
    </source>
</evidence>
<dbReference type="Pfam" id="PF12804">
    <property type="entry name" value="NTP_transf_3"/>
    <property type="match status" value="1"/>
</dbReference>
<feature type="domain" description="MobA-like NTP transferase" evidence="19">
    <location>
        <begin position="9"/>
        <end position="130"/>
    </location>
</feature>
<keyword evidence="9 18" id="KW-0460">Magnesium</keyword>
<evidence type="ECO:0000256" key="5">
    <source>
        <dbReference type="ARBA" id="ARBA00022679"/>
    </source>
</evidence>
<dbReference type="InterPro" id="IPR018357">
    <property type="entry name" value="Hexapep_transf_CS"/>
</dbReference>
<comment type="pathway">
    <text evidence="18">Nucleotide-sugar biosynthesis; UDP-N-acetyl-alpha-D-glucosamine biosynthesis; UDP-N-acetyl-alpha-D-glucosamine from N-acetyl-alpha-D-glucosamine 1-phosphate: step 1/1.</text>
</comment>
<feature type="active site" description="Proton acceptor" evidence="18">
    <location>
        <position position="369"/>
    </location>
</feature>
<keyword evidence="8 18" id="KW-0677">Repeat</keyword>
<feature type="binding site" evidence="18">
    <location>
        <position position="111"/>
    </location>
    <ligand>
        <name>Mg(2+)</name>
        <dbReference type="ChEBI" id="CHEBI:18420"/>
    </ligand>
</feature>
<feature type="binding site" evidence="18">
    <location>
        <begin position="109"/>
        <end position="111"/>
    </location>
    <ligand>
        <name>UDP-N-acetyl-alpha-D-glucosamine</name>
        <dbReference type="ChEBI" id="CHEBI:57705"/>
    </ligand>
</feature>
<dbReference type="PANTHER" id="PTHR43584">
    <property type="entry name" value="NUCLEOTIDYL TRANSFERASE"/>
    <property type="match status" value="1"/>
</dbReference>
<dbReference type="CDD" id="cd02540">
    <property type="entry name" value="GT2_GlmU_N_bac"/>
    <property type="match status" value="1"/>
</dbReference>
<comment type="subcellular location">
    <subcellularLocation>
        <location evidence="1 18">Cytoplasm</location>
    </subcellularLocation>
</comment>
<evidence type="ECO:0000256" key="9">
    <source>
        <dbReference type="ARBA" id="ARBA00022842"/>
    </source>
</evidence>
<dbReference type="InterPro" id="IPR001451">
    <property type="entry name" value="Hexapep"/>
</dbReference>
<accession>A0ABV2A7A7</accession>
<comment type="catalytic activity">
    <reaction evidence="16 18">
        <text>N-acetyl-alpha-D-glucosamine 1-phosphate + UTP + H(+) = UDP-N-acetyl-alpha-D-glucosamine + diphosphate</text>
        <dbReference type="Rhea" id="RHEA:13509"/>
        <dbReference type="ChEBI" id="CHEBI:15378"/>
        <dbReference type="ChEBI" id="CHEBI:33019"/>
        <dbReference type="ChEBI" id="CHEBI:46398"/>
        <dbReference type="ChEBI" id="CHEBI:57705"/>
        <dbReference type="ChEBI" id="CHEBI:57776"/>
        <dbReference type="EC" id="2.7.7.23"/>
    </reaction>
</comment>
<keyword evidence="5 18" id="KW-0808">Transferase</keyword>
<dbReference type="SUPFAM" id="SSF51161">
    <property type="entry name" value="Trimeric LpxA-like enzymes"/>
    <property type="match status" value="1"/>
</dbReference>
<keyword evidence="10 18" id="KW-0133">Cell shape</keyword>
<feature type="binding site" evidence="18">
    <location>
        <position position="372"/>
    </location>
    <ligand>
        <name>UDP-N-acetyl-alpha-D-glucosamine</name>
        <dbReference type="ChEBI" id="CHEBI:57705"/>
    </ligand>
</feature>
<evidence type="ECO:0000256" key="15">
    <source>
        <dbReference type="ARBA" id="ARBA00048247"/>
    </source>
</evidence>
<comment type="similarity">
    <text evidence="2 18">In the C-terminal section; belongs to the transferase hexapeptide repeat family.</text>
</comment>
<evidence type="ECO:0000256" key="18">
    <source>
        <dbReference type="HAMAP-Rule" id="MF_01631"/>
    </source>
</evidence>
<evidence type="ECO:0000256" key="6">
    <source>
        <dbReference type="ARBA" id="ARBA00022695"/>
    </source>
</evidence>
<dbReference type="InterPro" id="IPR029044">
    <property type="entry name" value="Nucleotide-diphossugar_trans"/>
</dbReference>
<keyword evidence="4 18" id="KW-0963">Cytoplasm</keyword>
<keyword evidence="11 18" id="KW-0573">Peptidoglycan synthesis</keyword>
<feature type="binding site" evidence="18">
    <location>
        <begin position="392"/>
        <end position="393"/>
    </location>
    <ligand>
        <name>acetyl-CoA</name>
        <dbReference type="ChEBI" id="CHEBI:57288"/>
    </ligand>
</feature>
<feature type="binding site" evidence="18">
    <location>
        <position position="446"/>
    </location>
    <ligand>
        <name>acetyl-CoA</name>
        <dbReference type="ChEBI" id="CHEBI:57288"/>
    </ligand>
</feature>
<dbReference type="EMBL" id="JBEPIJ010000003">
    <property type="protein sequence ID" value="MES0873148.1"/>
    <property type="molecule type" value="Genomic_DNA"/>
</dbReference>
<dbReference type="GO" id="GO:0003977">
    <property type="term" value="F:UDP-N-acetylglucosamine diphosphorylase activity"/>
    <property type="evidence" value="ECO:0007669"/>
    <property type="project" value="UniProtKB-EC"/>
</dbReference>
<comment type="subunit">
    <text evidence="18">Homotrimer.</text>
</comment>
<keyword evidence="14 18" id="KW-0961">Cell wall biogenesis/degradation</keyword>
<feature type="binding site" evidence="18">
    <location>
        <position position="160"/>
    </location>
    <ligand>
        <name>UDP-N-acetyl-alpha-D-glucosamine</name>
        <dbReference type="ChEBI" id="CHEBI:57705"/>
    </ligand>
</feature>
<dbReference type="InterPro" id="IPR038009">
    <property type="entry name" value="GlmU_C_LbH"/>
</dbReference>
<feature type="region of interest" description="Pyrophosphorylase" evidence="18">
    <location>
        <begin position="1"/>
        <end position="235"/>
    </location>
</feature>
<evidence type="ECO:0000256" key="12">
    <source>
        <dbReference type="ARBA" id="ARBA00023268"/>
    </source>
</evidence>
<dbReference type="PROSITE" id="PS00101">
    <property type="entry name" value="HEXAPEP_TRANSFERASES"/>
    <property type="match status" value="1"/>
</dbReference>
<comment type="caution">
    <text evidence="20">The sequence shown here is derived from an EMBL/GenBank/DDBJ whole genome shotgun (WGS) entry which is preliminary data.</text>
</comment>
<feature type="binding site" evidence="18">
    <location>
        <position position="357"/>
    </location>
    <ligand>
        <name>UDP-N-acetyl-alpha-D-glucosamine</name>
        <dbReference type="ChEBI" id="CHEBI:57705"/>
    </ligand>
</feature>
<dbReference type="EC" id="2.7.7.23" evidence="18"/>
<protein>
    <recommendedName>
        <fullName evidence="18">Bifunctional protein GlmU</fullName>
    </recommendedName>
    <domain>
        <recommendedName>
            <fullName evidence="18">UDP-N-acetylglucosamine pyrophosphorylase</fullName>
            <ecNumber evidence="18">2.7.7.23</ecNumber>
        </recommendedName>
        <alternativeName>
            <fullName evidence="18">N-acetylglucosamine-1-phosphate uridyltransferase</fullName>
        </alternativeName>
    </domain>
    <domain>
        <recommendedName>
            <fullName evidence="18">Glucosamine-1-phosphate N-acetyltransferase</fullName>
            <ecNumber evidence="18">2.3.1.157</ecNumber>
        </recommendedName>
    </domain>
</protein>
<dbReference type="Gene3D" id="3.90.550.10">
    <property type="entry name" value="Spore Coat Polysaccharide Biosynthesis Protein SpsA, Chain A"/>
    <property type="match status" value="1"/>
</dbReference>
<evidence type="ECO:0000256" key="17">
    <source>
        <dbReference type="ARBA" id="ARBA00049628"/>
    </source>
</evidence>
<feature type="binding site" evidence="18">
    <location>
        <begin position="87"/>
        <end position="88"/>
    </location>
    <ligand>
        <name>UDP-N-acetyl-alpha-D-glucosamine</name>
        <dbReference type="ChEBI" id="CHEBI:57705"/>
    </ligand>
</feature>
<dbReference type="InterPro" id="IPR050065">
    <property type="entry name" value="GlmU-like"/>
</dbReference>
<keyword evidence="6 18" id="KW-0548">Nucleotidyltransferase</keyword>
<dbReference type="SUPFAM" id="SSF53448">
    <property type="entry name" value="Nucleotide-diphospho-sugar transferases"/>
    <property type="match status" value="1"/>
</dbReference>
<keyword evidence="7 18" id="KW-0479">Metal-binding</keyword>
<keyword evidence="12 18" id="KW-0511">Multifunctional enzyme</keyword>